<dbReference type="Proteomes" id="UP000254400">
    <property type="component" value="Unassembled WGS sequence"/>
</dbReference>
<organism evidence="2 3">
    <name type="scientific">Paenibacillus polymyxa</name>
    <name type="common">Bacillus polymyxa</name>
    <dbReference type="NCBI Taxonomy" id="1406"/>
    <lineage>
        <taxon>Bacteria</taxon>
        <taxon>Bacillati</taxon>
        <taxon>Bacillota</taxon>
        <taxon>Bacilli</taxon>
        <taxon>Bacillales</taxon>
        <taxon>Paenibacillaceae</taxon>
        <taxon>Paenibacillus</taxon>
    </lineage>
</organism>
<feature type="region of interest" description="Disordered" evidence="1">
    <location>
        <begin position="68"/>
        <end position="88"/>
    </location>
</feature>
<dbReference type="GeneID" id="93346317"/>
<dbReference type="AlphaFoldDB" id="A0A378Y051"/>
<accession>A0A378Y051</accession>
<evidence type="ECO:0000313" key="2">
    <source>
        <dbReference type="EMBL" id="SUA70073.1"/>
    </source>
</evidence>
<evidence type="ECO:0000256" key="1">
    <source>
        <dbReference type="SAM" id="MobiDB-lite"/>
    </source>
</evidence>
<name>A0A378Y051_PAEPO</name>
<dbReference type="RefSeq" id="WP_019687494.1">
    <property type="nucleotide sequence ID" value="NZ_CP036496.1"/>
</dbReference>
<evidence type="ECO:0008006" key="4">
    <source>
        <dbReference type="Google" id="ProtNLM"/>
    </source>
</evidence>
<gene>
    <name evidence="2" type="ORF">NCTC10343_02943</name>
</gene>
<protein>
    <recommendedName>
        <fullName evidence="4">Major capsid protein</fullName>
    </recommendedName>
</protein>
<sequence length="333" mass="35888">MNNRVGTAEFVTMAAATQFQGPGAIITDDFQKEITDVLRRTSILDGRLNYVPATGDISTYYEQNTVKGGEFVDPRNPSAASTSNERTPHGVKIKALTNQVNFGHYDITLGQQQNNFPELKAKDLNDMINGIGLAHGKALWRGTDTGLTVPTTLQYVGLANQITNTFTVGPTASIVSGIRAKVAAMVASELYELMPTAIYIHPIAHHYLEEEERTAANNQTQVSNIKKTTVAGLEVLAIMTAAGLLPIIPEPFITSSVNATTASNTDYGIAIVTEPMIEYHYVGEKGIYLFQLGTTSSLQEQYVGIKYGAPVAKGPSYAHAYGTIERPTITAVG</sequence>
<proteinExistence type="predicted"/>
<dbReference type="EMBL" id="UGSC01000001">
    <property type="protein sequence ID" value="SUA70073.1"/>
    <property type="molecule type" value="Genomic_DNA"/>
</dbReference>
<reference evidence="2 3" key="1">
    <citation type="submission" date="2018-06" db="EMBL/GenBank/DDBJ databases">
        <authorList>
            <consortium name="Pathogen Informatics"/>
            <person name="Doyle S."/>
        </authorList>
    </citation>
    <scope>NUCLEOTIDE SEQUENCE [LARGE SCALE GENOMIC DNA]</scope>
    <source>
        <strain evidence="2 3">NCTC10343</strain>
    </source>
</reference>
<evidence type="ECO:0000313" key="3">
    <source>
        <dbReference type="Proteomes" id="UP000254400"/>
    </source>
</evidence>